<accession>A0A9P1BFY9</accession>
<feature type="transmembrane region" description="Helical" evidence="2">
    <location>
        <begin position="507"/>
        <end position="529"/>
    </location>
</feature>
<reference evidence="4" key="1">
    <citation type="submission" date="2022-10" db="EMBL/GenBank/DDBJ databases">
        <authorList>
            <person name="Chen Y."/>
            <person name="Dougan E. K."/>
            <person name="Chan C."/>
            <person name="Rhodes N."/>
            <person name="Thang M."/>
        </authorList>
    </citation>
    <scope>NUCLEOTIDE SEQUENCE</scope>
</reference>
<dbReference type="SUPFAM" id="SSF53300">
    <property type="entry name" value="vWA-like"/>
    <property type="match status" value="1"/>
</dbReference>
<evidence type="ECO:0000313" key="4">
    <source>
        <dbReference type="EMBL" id="CAI3971710.1"/>
    </source>
</evidence>
<feature type="transmembrane region" description="Helical" evidence="2">
    <location>
        <begin position="430"/>
        <end position="452"/>
    </location>
</feature>
<evidence type="ECO:0000256" key="2">
    <source>
        <dbReference type="SAM" id="Phobius"/>
    </source>
</evidence>
<dbReference type="InterPro" id="IPR036465">
    <property type="entry name" value="vWFA_dom_sf"/>
</dbReference>
<comment type="caution">
    <text evidence="4">The sequence shown here is derived from an EMBL/GenBank/DDBJ whole genome shotgun (WGS) entry which is preliminary data.</text>
</comment>
<reference evidence="5" key="2">
    <citation type="submission" date="2024-04" db="EMBL/GenBank/DDBJ databases">
        <authorList>
            <person name="Chen Y."/>
            <person name="Shah S."/>
            <person name="Dougan E. K."/>
            <person name="Thang M."/>
            <person name="Chan C."/>
        </authorList>
    </citation>
    <scope>NUCLEOTIDE SEQUENCE [LARGE SCALE GENOMIC DNA]</scope>
</reference>
<dbReference type="SMART" id="SM00327">
    <property type="entry name" value="VWA"/>
    <property type="match status" value="1"/>
</dbReference>
<evidence type="ECO:0000313" key="5">
    <source>
        <dbReference type="EMBL" id="CAL1125085.1"/>
    </source>
</evidence>
<evidence type="ECO:0000259" key="3">
    <source>
        <dbReference type="PROSITE" id="PS50234"/>
    </source>
</evidence>
<proteinExistence type="predicted"/>
<dbReference type="CDD" id="cd00198">
    <property type="entry name" value="vWFA"/>
    <property type="match status" value="1"/>
</dbReference>
<protein>
    <submittedName>
        <fullName evidence="6">Uncharacterized protein YwmD</fullName>
    </submittedName>
</protein>
<evidence type="ECO:0000313" key="6">
    <source>
        <dbReference type="EMBL" id="CAL4759022.1"/>
    </source>
</evidence>
<feature type="transmembrane region" description="Helical" evidence="2">
    <location>
        <begin position="35"/>
        <end position="58"/>
    </location>
</feature>
<keyword evidence="2" id="KW-1133">Transmembrane helix</keyword>
<evidence type="ECO:0000313" key="7">
    <source>
        <dbReference type="Proteomes" id="UP001152797"/>
    </source>
</evidence>
<dbReference type="EMBL" id="CAMXCT010000001">
    <property type="protein sequence ID" value="CAI3971710.1"/>
    <property type="molecule type" value="Genomic_DNA"/>
</dbReference>
<sequence>MTKAIKPVLKILLLPFTFIAKGAEAVFSGSLPRWAYIALEVVTVAVVTIVLAAINWYFDLERYLVGPTPLRRVWLGLVALLGYLCVRLMLLVIQLVPRRSQEFPDIAAAVASGLEALNLERINIRETPIFLIVGTNDDSDSAIASSPAIGKTFFGVREDASVRWYGNHEGVWITVPGVSAISAQVAHMAEYSAPSDQTPAGLRLTVEEKEVCARRMRYFVKLLRQIRGPVVPFNGVLLTVPYQWIDDPDCAQLADTVQADMEVLQHDAHIKCQCQVVFHEIEQTPEFSAYLERVADEDRQHRWGCSLPYFTAPTKGDVEPLHQWLQSHFEHRVFRLFQDRLDFEQNGMLYRLLESSRQSEKRFCSLLTNAFAVDTRDRFYLSGVYFASLTRSDRALFDEIPVKMLEDHDEVIGWNDTALRRNRRFRTMSAVAAALVVTMLALDVVALGGMLMGRTAVMVRQNWRQADRSCEVDIPISRRIRHPALRRWRNVEQRQVLHTPKRRNRRLGALVGFVCALLVVLTVVVIGWFQPIPRPQLVLISSSLSNSPLMPPTPFVGNDVHALYGLSSELDIADADPDSLSYNEMQAVVSRLPDSPILPRWLPWQKRTTLVYCNAAGLGIPPGANQEPVPYLLPDDFGMSLSTVGFPTDRAVAVTELLHKLAAHDSEYKLLVLDCQRFDHFWPLGVLSNRFVDAVQRELRENQERYKGIVVIFSCSPGEVTWAENGYLHTAFAYYFIRGITGPADTVAGNRDGRISAQELFDYVHSNVQQWMAINRTDEQTPIMEAVGVDPADVELLALSSDNQVYSTSDPLTSQGGELYEKNIASLQKAWEEYYELSRLNPNPTIFRPHLWRSLEDSLLRAERYFRGADMEAMSEELRKVMLRLQSVEESGKPLAEGAVAYSRPMAQLFGSFQPPEKSGSPGTETADQTLPAINQGNPSKTSTTPAEKSSTPEEKSAKPHSPEAGKTENTADSDSSTSGEEGSGSPAKVSNSLATDPMSPAEIWQLISQVIKGTVPANIAAQKLRQANTTKQALPVEGEMLRMMANFGPLASTETPTDEVLNTSRQLLEQRALAEQAAAPAEYLAPRVFPWIQAWVNEGDRLRRIQEDNFFARGNRGVSIGSTVEPVGDTGTQRYQQAIQAADTLANAFTIRDLTLAESVHLVTLCGKRRSSTDVNEFREKIDPMTLSLLGTLDRLDRKLRAGAKHTDNLSENEHILAIGALADWVKNTRDQLLQLVGHEMRDLSRGQASQNTPSAELWRRIDAVLTLPFAYSDEPSATLAERRMLLLQRICQHVNPTHDQKIVISKDAVSSDEQELLTSDHIKYSRKLAGAFYSLPDSIDIEALESERDASPFSPAIASGWLKTYEFATLATFPERNLDRLLQANTACRIMESYPIAVGLPSDNDLATQKLHREEFAGLCAWQGLRLAEDFWAGEPNAEDYYFHRTGQHYLKLAQSIDSEHSICDVTLDNRLAELFTISTRIQQSADGIIFSHPSRLVFRGVDKEELDLAVRLPENTPTGVATLACETAEADVTLRALPDQKSEYPLPYLVERPTAQKVSTRLQANVYYRGHTCSRSLNVRGPSDDEGPTVEMRDQRTNDAELVIRPAEVNATPANVLFILDCSRSMLFGQRMETLKTTLEQFAQSVAPGTINVGIRVFGDSVVWQEGNAAAEAAARKDTQLVMPIRPVNTKRFGEVIEDLHAVGESPIIYSLLQAQDDFSGLGKGEQVIVLISDGSDNWAAVGEKPGLQQFEEAYAKNDITVHTVGFQTDVQGFYQLQQIAASTGGHSVRADNGSDLLDNILSLAGVLTYQVTSQPDSSTPVQVYSGIVTYNPEPMKLAPGTYNIAVMGHADQVVATRLGVQLRRGDRYELLYGGGELNYLPSSDLGDVARAVDQETGTQLQILRAELQKGDLVMEFSLSNPRQFGWFPSDVSMQVQGRGADMPYVVRDISPNVSKHHNAVWQIRLADWPSTEYLADVKITWSDIGDPKQTVYPVPWDGVIAPGTLPEEVSLTRREFRTETVNGTLQNVATVALVFPEDYADVQHWSIQFEQQTLESQQTYNVLDAIYTGQFVFPNNTQPQRILVRGPHGSQKNLKTVVDLRAHRIN</sequence>
<dbReference type="EMBL" id="CAMXCT030000001">
    <property type="protein sequence ID" value="CAL4759022.1"/>
    <property type="molecule type" value="Genomic_DNA"/>
</dbReference>
<feature type="transmembrane region" description="Helical" evidence="2">
    <location>
        <begin position="73"/>
        <end position="96"/>
    </location>
</feature>
<dbReference type="Pfam" id="PF00092">
    <property type="entry name" value="VWA"/>
    <property type="match status" value="1"/>
</dbReference>
<dbReference type="PROSITE" id="PS50234">
    <property type="entry name" value="VWFA"/>
    <property type="match status" value="1"/>
</dbReference>
<feature type="region of interest" description="Disordered" evidence="1">
    <location>
        <begin position="910"/>
        <end position="996"/>
    </location>
</feature>
<gene>
    <name evidence="4" type="ORF">C1SCF055_LOCUS300</name>
</gene>
<keyword evidence="7" id="KW-1185">Reference proteome</keyword>
<feature type="compositionally biased region" description="Polar residues" evidence="1">
    <location>
        <begin position="921"/>
        <end position="950"/>
    </location>
</feature>
<dbReference type="Proteomes" id="UP001152797">
    <property type="component" value="Unassembled WGS sequence"/>
</dbReference>
<evidence type="ECO:0000256" key="1">
    <source>
        <dbReference type="SAM" id="MobiDB-lite"/>
    </source>
</evidence>
<organism evidence="4">
    <name type="scientific">Cladocopium goreaui</name>
    <dbReference type="NCBI Taxonomy" id="2562237"/>
    <lineage>
        <taxon>Eukaryota</taxon>
        <taxon>Sar</taxon>
        <taxon>Alveolata</taxon>
        <taxon>Dinophyceae</taxon>
        <taxon>Suessiales</taxon>
        <taxon>Symbiodiniaceae</taxon>
        <taxon>Cladocopium</taxon>
    </lineage>
</organism>
<dbReference type="Gene3D" id="3.40.50.410">
    <property type="entry name" value="von Willebrand factor, type A domain"/>
    <property type="match status" value="1"/>
</dbReference>
<keyword evidence="2" id="KW-0812">Transmembrane</keyword>
<dbReference type="InterPro" id="IPR025743">
    <property type="entry name" value="TssM1_N"/>
</dbReference>
<feature type="domain" description="VWFA" evidence="3">
    <location>
        <begin position="1618"/>
        <end position="1808"/>
    </location>
</feature>
<keyword evidence="2" id="KW-0472">Membrane</keyword>
<feature type="compositionally biased region" description="Basic and acidic residues" evidence="1">
    <location>
        <begin position="951"/>
        <end position="967"/>
    </location>
</feature>
<feature type="compositionally biased region" description="Low complexity" evidence="1">
    <location>
        <begin position="973"/>
        <end position="986"/>
    </location>
</feature>
<dbReference type="EMBL" id="CAMXCT020000001">
    <property type="protein sequence ID" value="CAL1125085.1"/>
    <property type="molecule type" value="Genomic_DNA"/>
</dbReference>
<dbReference type="InterPro" id="IPR002035">
    <property type="entry name" value="VWF_A"/>
</dbReference>
<name>A0A9P1BFY9_9DINO</name>
<dbReference type="Pfam" id="PF14331">
    <property type="entry name" value="IcmF-related_N"/>
    <property type="match status" value="1"/>
</dbReference>